<dbReference type="WBParaSite" id="PSAMB.scaffold152size71626.g2636.t1">
    <property type="protein sequence ID" value="PSAMB.scaffold152size71626.g2636.t1"/>
    <property type="gene ID" value="PSAMB.scaffold152size71626.g2636"/>
</dbReference>
<evidence type="ECO:0000256" key="1">
    <source>
        <dbReference type="SAM" id="Phobius"/>
    </source>
</evidence>
<reference evidence="3" key="1">
    <citation type="submission" date="2022-11" db="UniProtKB">
        <authorList>
            <consortium name="WormBaseParasite"/>
        </authorList>
    </citation>
    <scope>IDENTIFICATION</scope>
</reference>
<proteinExistence type="predicted"/>
<feature type="transmembrane region" description="Helical" evidence="1">
    <location>
        <begin position="9"/>
        <end position="32"/>
    </location>
</feature>
<keyword evidence="2" id="KW-1185">Reference proteome</keyword>
<sequence length="171" mass="19282">MELIHGSIVAIRILIILISIIELALTASIFDFNVNYDNFYTLPDKEILIQKHLAWFFYFTIILAFVSQIIAFSNHVNLTTSAREQRKGLFERLEVISAMGLTVMAIVCSAISMSNAAHLSKFALIAVLTDSQKAAPWYYTRFYTSAVFCTMLAALSAIVLLTTLLRKRNFC</sequence>
<feature type="transmembrane region" description="Helical" evidence="1">
    <location>
        <begin position="93"/>
        <end position="113"/>
    </location>
</feature>
<organism evidence="2 3">
    <name type="scientific">Plectus sambesii</name>
    <dbReference type="NCBI Taxonomy" id="2011161"/>
    <lineage>
        <taxon>Eukaryota</taxon>
        <taxon>Metazoa</taxon>
        <taxon>Ecdysozoa</taxon>
        <taxon>Nematoda</taxon>
        <taxon>Chromadorea</taxon>
        <taxon>Plectida</taxon>
        <taxon>Plectina</taxon>
        <taxon>Plectoidea</taxon>
        <taxon>Plectidae</taxon>
        <taxon>Plectus</taxon>
    </lineage>
</organism>
<evidence type="ECO:0000313" key="2">
    <source>
        <dbReference type="Proteomes" id="UP000887566"/>
    </source>
</evidence>
<feature type="transmembrane region" description="Helical" evidence="1">
    <location>
        <begin position="142"/>
        <end position="165"/>
    </location>
</feature>
<feature type="transmembrane region" description="Helical" evidence="1">
    <location>
        <begin position="52"/>
        <end position="72"/>
    </location>
</feature>
<protein>
    <submittedName>
        <fullName evidence="3">CASP-like protein</fullName>
    </submittedName>
</protein>
<dbReference type="Proteomes" id="UP000887566">
    <property type="component" value="Unplaced"/>
</dbReference>
<keyword evidence="1" id="KW-1133">Transmembrane helix</keyword>
<keyword evidence="1" id="KW-0812">Transmembrane</keyword>
<accession>A0A914V492</accession>
<keyword evidence="1" id="KW-0472">Membrane</keyword>
<evidence type="ECO:0000313" key="3">
    <source>
        <dbReference type="WBParaSite" id="PSAMB.scaffold152size71626.g2636.t1"/>
    </source>
</evidence>
<dbReference type="AlphaFoldDB" id="A0A914V492"/>
<name>A0A914V492_9BILA</name>